<dbReference type="Proteomes" id="UP000268857">
    <property type="component" value="Unassembled WGS sequence"/>
</dbReference>
<proteinExistence type="predicted"/>
<evidence type="ECO:0000313" key="2">
    <source>
        <dbReference type="Proteomes" id="UP000268857"/>
    </source>
</evidence>
<dbReference type="InterPro" id="IPR053842">
    <property type="entry name" value="NikA-like"/>
</dbReference>
<keyword evidence="2" id="KW-1185">Reference proteome</keyword>
<sequence>MEITNNLTKRTKSIKVYLFENEKATIEEKAAATGVTASEYLRSCGLKRVLATKPSADVVTIRSAAGMAKSELMMLLHLVKETGHPQLAQPVEKAIAQVDKTIAVAFNMPLD</sequence>
<accession>A0A433NLQ9</accession>
<protein>
    <recommendedName>
        <fullName evidence="3">MobB protein</fullName>
    </recommendedName>
</protein>
<dbReference type="RefSeq" id="WP_016877462.1">
    <property type="nucleotide sequence ID" value="NZ_AJLN01000015.1"/>
</dbReference>
<comment type="caution">
    <text evidence="1">The sequence shown here is derived from an EMBL/GenBank/DDBJ whole genome shotgun (WGS) entry which is preliminary data.</text>
</comment>
<dbReference type="Pfam" id="PF21983">
    <property type="entry name" value="NikA-like"/>
    <property type="match status" value="1"/>
</dbReference>
<dbReference type="AlphaFoldDB" id="A0A433NLQ9"/>
<organism evidence="1 2">
    <name type="scientific">Chlorogloeopsis fritschii PCC 6912</name>
    <dbReference type="NCBI Taxonomy" id="211165"/>
    <lineage>
        <taxon>Bacteria</taxon>
        <taxon>Bacillati</taxon>
        <taxon>Cyanobacteriota</taxon>
        <taxon>Cyanophyceae</taxon>
        <taxon>Nostocales</taxon>
        <taxon>Chlorogloeopsidaceae</taxon>
        <taxon>Chlorogloeopsis</taxon>
    </lineage>
</organism>
<dbReference type="EMBL" id="RSCJ01000006">
    <property type="protein sequence ID" value="RUR83855.1"/>
    <property type="molecule type" value="Genomic_DNA"/>
</dbReference>
<evidence type="ECO:0008006" key="3">
    <source>
        <dbReference type="Google" id="ProtNLM"/>
    </source>
</evidence>
<gene>
    <name evidence="1" type="ORF">PCC6912_20980</name>
</gene>
<name>A0A433NLQ9_CHLFR</name>
<evidence type="ECO:0000313" key="1">
    <source>
        <dbReference type="EMBL" id="RUR83855.1"/>
    </source>
</evidence>
<dbReference type="OrthoDB" id="486862at2"/>
<reference evidence="1 2" key="1">
    <citation type="journal article" date="2019" name="Genome Biol. Evol.">
        <title>Day and night: Metabolic profiles and evolutionary relationships of six axenic non-marine cyanobacteria.</title>
        <authorList>
            <person name="Will S.E."/>
            <person name="Henke P."/>
            <person name="Boedeker C."/>
            <person name="Huang S."/>
            <person name="Brinkmann H."/>
            <person name="Rohde M."/>
            <person name="Jarek M."/>
            <person name="Friedl T."/>
            <person name="Seufert S."/>
            <person name="Schumacher M."/>
            <person name="Overmann J."/>
            <person name="Neumann-Schaal M."/>
            <person name="Petersen J."/>
        </authorList>
    </citation>
    <scope>NUCLEOTIDE SEQUENCE [LARGE SCALE GENOMIC DNA]</scope>
    <source>
        <strain evidence="1 2">PCC 6912</strain>
    </source>
</reference>